<reference evidence="3" key="1">
    <citation type="journal article" date="2019" name="Int. J. Syst. Evol. Microbiol.">
        <title>The Global Catalogue of Microorganisms (GCM) 10K type strain sequencing project: providing services to taxonomists for standard genome sequencing and annotation.</title>
        <authorList>
            <consortium name="The Broad Institute Genomics Platform"/>
            <consortium name="The Broad Institute Genome Sequencing Center for Infectious Disease"/>
            <person name="Wu L."/>
            <person name="Ma J."/>
        </authorList>
    </citation>
    <scope>NUCLEOTIDE SEQUENCE [LARGE SCALE GENOMIC DNA]</scope>
    <source>
        <strain evidence="3">JCM 17759</strain>
    </source>
</reference>
<sequence length="263" mass="28378">MSITRMNLQLDGHGVIVFGAARGIGHAIASAFAAEGCRVFGFDRQQPASSSEIKFVEFVSGDVSEIGDVRRVADLAVDIQHVVFSVGVGSGVSGFPFWNLNPSDWTRVIEVNLLGAVNVAHVFAPKLADRRQGTFLFLASVAGQTGSQTDPPYSAAKAALINFMQCTARDLAPFGVRSNAISPGMVQSELTHSIWEASQTRLPESERRSFEAWSKEKLRRVSPLGRWQSAEECAAMAIFLASQHAKNITGQTINIDGGQVMHC</sequence>
<dbReference type="PRINTS" id="PR00081">
    <property type="entry name" value="GDHRDH"/>
</dbReference>
<evidence type="ECO:0000313" key="2">
    <source>
        <dbReference type="EMBL" id="GAA4467432.1"/>
    </source>
</evidence>
<dbReference type="InterPro" id="IPR036291">
    <property type="entry name" value="NAD(P)-bd_dom_sf"/>
</dbReference>
<dbReference type="PROSITE" id="PS00061">
    <property type="entry name" value="ADH_SHORT"/>
    <property type="match status" value="1"/>
</dbReference>
<keyword evidence="3" id="KW-1185">Reference proteome</keyword>
<dbReference type="SUPFAM" id="SSF51735">
    <property type="entry name" value="NAD(P)-binding Rossmann-fold domains"/>
    <property type="match status" value="1"/>
</dbReference>
<dbReference type="Pfam" id="PF13561">
    <property type="entry name" value="adh_short_C2"/>
    <property type="match status" value="1"/>
</dbReference>
<dbReference type="PANTHER" id="PTHR42760:SF105">
    <property type="entry name" value="SORBITOL-6-PHOSPHATE 2-DEHYDROGENASE"/>
    <property type="match status" value="1"/>
</dbReference>
<dbReference type="InterPro" id="IPR002347">
    <property type="entry name" value="SDR_fam"/>
</dbReference>
<comment type="caution">
    <text evidence="2">The sequence shown here is derived from an EMBL/GenBank/DDBJ whole genome shotgun (WGS) entry which is preliminary data.</text>
</comment>
<dbReference type="CDD" id="cd05233">
    <property type="entry name" value="SDR_c"/>
    <property type="match status" value="1"/>
</dbReference>
<dbReference type="Proteomes" id="UP001500840">
    <property type="component" value="Unassembled WGS sequence"/>
</dbReference>
<dbReference type="InterPro" id="IPR020904">
    <property type="entry name" value="Sc_DH/Rdtase_CS"/>
</dbReference>
<dbReference type="EMBL" id="BAABGA010000088">
    <property type="protein sequence ID" value="GAA4467432.1"/>
    <property type="molecule type" value="Genomic_DNA"/>
</dbReference>
<gene>
    <name evidence="2" type="ORF">GCM10023156_57300</name>
</gene>
<proteinExistence type="inferred from homology"/>
<evidence type="ECO:0000313" key="3">
    <source>
        <dbReference type="Proteomes" id="UP001500840"/>
    </source>
</evidence>
<dbReference type="PANTHER" id="PTHR42760">
    <property type="entry name" value="SHORT-CHAIN DEHYDROGENASES/REDUCTASES FAMILY MEMBER"/>
    <property type="match status" value="1"/>
</dbReference>
<dbReference type="Gene3D" id="3.40.50.720">
    <property type="entry name" value="NAD(P)-binding Rossmann-like Domain"/>
    <property type="match status" value="1"/>
</dbReference>
<dbReference type="RefSeq" id="WP_345327126.1">
    <property type="nucleotide sequence ID" value="NZ_BAABGA010000088.1"/>
</dbReference>
<accession>A0ABP8NJJ3</accession>
<protein>
    <submittedName>
        <fullName evidence="2">SDR family oxidoreductase</fullName>
    </submittedName>
</protein>
<evidence type="ECO:0000256" key="1">
    <source>
        <dbReference type="ARBA" id="ARBA00006484"/>
    </source>
</evidence>
<name>A0ABP8NJJ3_9BACT</name>
<organism evidence="2 3">
    <name type="scientific">Novipirellula rosea</name>
    <dbReference type="NCBI Taxonomy" id="1031540"/>
    <lineage>
        <taxon>Bacteria</taxon>
        <taxon>Pseudomonadati</taxon>
        <taxon>Planctomycetota</taxon>
        <taxon>Planctomycetia</taxon>
        <taxon>Pirellulales</taxon>
        <taxon>Pirellulaceae</taxon>
        <taxon>Novipirellula</taxon>
    </lineage>
</organism>
<comment type="similarity">
    <text evidence="1">Belongs to the short-chain dehydrogenases/reductases (SDR) family.</text>
</comment>